<keyword evidence="1" id="KW-0812">Transmembrane</keyword>
<feature type="chain" id="PRO_5003241503" evidence="2">
    <location>
        <begin position="24"/>
        <end position="203"/>
    </location>
</feature>
<feature type="signal peptide" evidence="2">
    <location>
        <begin position="1"/>
        <end position="23"/>
    </location>
</feature>
<organism evidence="3 4">
    <name type="scientific">Daphnia pulex</name>
    <name type="common">Water flea</name>
    <dbReference type="NCBI Taxonomy" id="6669"/>
    <lineage>
        <taxon>Eukaryota</taxon>
        <taxon>Metazoa</taxon>
        <taxon>Ecdysozoa</taxon>
        <taxon>Arthropoda</taxon>
        <taxon>Crustacea</taxon>
        <taxon>Branchiopoda</taxon>
        <taxon>Diplostraca</taxon>
        <taxon>Cladocera</taxon>
        <taxon>Anomopoda</taxon>
        <taxon>Daphniidae</taxon>
        <taxon>Daphnia</taxon>
    </lineage>
</organism>
<accession>E9GVQ2</accession>
<dbReference type="EMBL" id="GL732568">
    <property type="protein sequence ID" value="EFX76484.1"/>
    <property type="molecule type" value="Genomic_DNA"/>
</dbReference>
<proteinExistence type="predicted"/>
<evidence type="ECO:0000256" key="2">
    <source>
        <dbReference type="SAM" id="SignalP"/>
    </source>
</evidence>
<name>E9GVQ2_DAPPU</name>
<dbReference type="KEGG" id="dpx:DAPPUDRAFT_226042"/>
<dbReference type="AlphaFoldDB" id="E9GVQ2"/>
<dbReference type="OrthoDB" id="10432977at2759"/>
<reference evidence="3 4" key="1">
    <citation type="journal article" date="2011" name="Science">
        <title>The ecoresponsive genome of Daphnia pulex.</title>
        <authorList>
            <person name="Colbourne J.K."/>
            <person name="Pfrender M.E."/>
            <person name="Gilbert D."/>
            <person name="Thomas W.K."/>
            <person name="Tucker A."/>
            <person name="Oakley T.H."/>
            <person name="Tokishita S."/>
            <person name="Aerts A."/>
            <person name="Arnold G.J."/>
            <person name="Basu M.K."/>
            <person name="Bauer D.J."/>
            <person name="Caceres C.E."/>
            <person name="Carmel L."/>
            <person name="Casola C."/>
            <person name="Choi J.H."/>
            <person name="Detter J.C."/>
            <person name="Dong Q."/>
            <person name="Dusheyko S."/>
            <person name="Eads B.D."/>
            <person name="Frohlich T."/>
            <person name="Geiler-Samerotte K.A."/>
            <person name="Gerlach D."/>
            <person name="Hatcher P."/>
            <person name="Jogdeo S."/>
            <person name="Krijgsveld J."/>
            <person name="Kriventseva E.V."/>
            <person name="Kultz D."/>
            <person name="Laforsch C."/>
            <person name="Lindquist E."/>
            <person name="Lopez J."/>
            <person name="Manak J.R."/>
            <person name="Muller J."/>
            <person name="Pangilinan J."/>
            <person name="Patwardhan R.P."/>
            <person name="Pitluck S."/>
            <person name="Pritham E.J."/>
            <person name="Rechtsteiner A."/>
            <person name="Rho M."/>
            <person name="Rogozin I.B."/>
            <person name="Sakarya O."/>
            <person name="Salamov A."/>
            <person name="Schaack S."/>
            <person name="Shapiro H."/>
            <person name="Shiga Y."/>
            <person name="Skalitzky C."/>
            <person name="Smith Z."/>
            <person name="Souvorov A."/>
            <person name="Sung W."/>
            <person name="Tang Z."/>
            <person name="Tsuchiya D."/>
            <person name="Tu H."/>
            <person name="Vos H."/>
            <person name="Wang M."/>
            <person name="Wolf Y.I."/>
            <person name="Yamagata H."/>
            <person name="Yamada T."/>
            <person name="Ye Y."/>
            <person name="Shaw J.R."/>
            <person name="Andrews J."/>
            <person name="Crease T.J."/>
            <person name="Tang H."/>
            <person name="Lucas S.M."/>
            <person name="Robertson H.M."/>
            <person name="Bork P."/>
            <person name="Koonin E.V."/>
            <person name="Zdobnov E.M."/>
            <person name="Grigoriev I.V."/>
            <person name="Lynch M."/>
            <person name="Boore J.L."/>
        </authorList>
    </citation>
    <scope>NUCLEOTIDE SEQUENCE [LARGE SCALE GENOMIC DNA]</scope>
</reference>
<dbReference type="Proteomes" id="UP000000305">
    <property type="component" value="Unassembled WGS sequence"/>
</dbReference>
<evidence type="ECO:0000256" key="1">
    <source>
        <dbReference type="SAM" id="Phobius"/>
    </source>
</evidence>
<gene>
    <name evidence="3" type="ORF">DAPPUDRAFT_226042</name>
</gene>
<keyword evidence="1" id="KW-1133">Transmembrane helix</keyword>
<protein>
    <submittedName>
        <fullName evidence="3">Uncharacterized protein</fullName>
    </submittedName>
</protein>
<feature type="transmembrane region" description="Helical" evidence="1">
    <location>
        <begin position="64"/>
        <end position="83"/>
    </location>
</feature>
<keyword evidence="2" id="KW-0732">Signal</keyword>
<evidence type="ECO:0000313" key="3">
    <source>
        <dbReference type="EMBL" id="EFX76484.1"/>
    </source>
</evidence>
<dbReference type="HOGENOM" id="CLU_1350120_0_0_1"/>
<keyword evidence="4" id="KW-1185">Reference proteome</keyword>
<sequence length="203" mass="21436">MKSYSTLSLVFLAGFLLLVAVSGNKTTGNEDTSFLSSTIDVSNASETRPAAPVAATASEEDKKLLLPLLAMKPLVIAGGLLAGGKLNQKKPSMPSPAVAAARPTAANNNVLVVIDDNIQQQQLVEKSEGADDDEPRKLLIPMMAMKPLLLVSVLTGAKLVKLPAISPPKIGITITKHEYPEKFADDIMMSQHAISADSLPSKH</sequence>
<keyword evidence="1" id="KW-0472">Membrane</keyword>
<evidence type="ECO:0000313" key="4">
    <source>
        <dbReference type="Proteomes" id="UP000000305"/>
    </source>
</evidence>
<dbReference type="InParanoid" id="E9GVQ2"/>